<reference evidence="2 3" key="1">
    <citation type="journal article" date="2023" name="Plants (Basel)">
        <title>Bridging the Gap: Combining Genomics and Transcriptomics Approaches to Understand Stylosanthes scabra, an Orphan Legume from the Brazilian Caatinga.</title>
        <authorList>
            <person name="Ferreira-Neto J.R.C."/>
            <person name="da Silva M.D."/>
            <person name="Binneck E."/>
            <person name="de Melo N.F."/>
            <person name="da Silva R.H."/>
            <person name="de Melo A.L.T.M."/>
            <person name="Pandolfi V."/>
            <person name="Bustamante F.O."/>
            <person name="Brasileiro-Vidal A.C."/>
            <person name="Benko-Iseppon A.M."/>
        </authorList>
    </citation>
    <scope>NUCLEOTIDE SEQUENCE [LARGE SCALE GENOMIC DNA]</scope>
    <source>
        <tissue evidence="2">Leaves</tissue>
    </source>
</reference>
<proteinExistence type="predicted"/>
<keyword evidence="3" id="KW-1185">Reference proteome</keyword>
<keyword evidence="1" id="KW-1133">Transmembrane helix</keyword>
<feature type="transmembrane region" description="Helical" evidence="1">
    <location>
        <begin position="69"/>
        <end position="92"/>
    </location>
</feature>
<evidence type="ECO:0008006" key="4">
    <source>
        <dbReference type="Google" id="ProtNLM"/>
    </source>
</evidence>
<keyword evidence="1" id="KW-0812">Transmembrane</keyword>
<dbReference type="Proteomes" id="UP001341840">
    <property type="component" value="Unassembled WGS sequence"/>
</dbReference>
<protein>
    <recommendedName>
        <fullName evidence="4">NADH dehydrogenase subunit 5</fullName>
    </recommendedName>
</protein>
<accession>A0ABU6Q5S4</accession>
<evidence type="ECO:0000313" key="3">
    <source>
        <dbReference type="Proteomes" id="UP001341840"/>
    </source>
</evidence>
<evidence type="ECO:0000313" key="2">
    <source>
        <dbReference type="EMBL" id="MED6107106.1"/>
    </source>
</evidence>
<dbReference type="EMBL" id="JASCZI010000026">
    <property type="protein sequence ID" value="MED6107106.1"/>
    <property type="molecule type" value="Genomic_DNA"/>
</dbReference>
<evidence type="ECO:0000256" key="1">
    <source>
        <dbReference type="SAM" id="Phobius"/>
    </source>
</evidence>
<gene>
    <name evidence="2" type="ORF">PIB30_010827</name>
</gene>
<organism evidence="2 3">
    <name type="scientific">Stylosanthes scabra</name>
    <dbReference type="NCBI Taxonomy" id="79078"/>
    <lineage>
        <taxon>Eukaryota</taxon>
        <taxon>Viridiplantae</taxon>
        <taxon>Streptophyta</taxon>
        <taxon>Embryophyta</taxon>
        <taxon>Tracheophyta</taxon>
        <taxon>Spermatophyta</taxon>
        <taxon>Magnoliopsida</taxon>
        <taxon>eudicotyledons</taxon>
        <taxon>Gunneridae</taxon>
        <taxon>Pentapetalae</taxon>
        <taxon>rosids</taxon>
        <taxon>fabids</taxon>
        <taxon>Fabales</taxon>
        <taxon>Fabaceae</taxon>
        <taxon>Papilionoideae</taxon>
        <taxon>50 kb inversion clade</taxon>
        <taxon>dalbergioids sensu lato</taxon>
        <taxon>Dalbergieae</taxon>
        <taxon>Pterocarpus clade</taxon>
        <taxon>Stylosanthes</taxon>
    </lineage>
</organism>
<keyword evidence="1" id="KW-0472">Membrane</keyword>
<comment type="caution">
    <text evidence="2">The sequence shown here is derived from an EMBL/GenBank/DDBJ whole genome shotgun (WGS) entry which is preliminary data.</text>
</comment>
<name>A0ABU6Q5S4_9FABA</name>
<sequence length="115" mass="13375">MLASMHVHTSIQPNTAVSKYSKVIWDWIHHSFMVEFSTLQLSSTTTTTTTAFCTFKNTQKDDSIYCEKAVMFVYIIIYAYTVSIMLFSVPVMKNFWLPILFVVHRFLDPISQTNF</sequence>